<evidence type="ECO:0000259" key="2">
    <source>
        <dbReference type="Pfam" id="PF20237"/>
    </source>
</evidence>
<organism evidence="3 4">
    <name type="scientific">Exophiala bonariae</name>
    <dbReference type="NCBI Taxonomy" id="1690606"/>
    <lineage>
        <taxon>Eukaryota</taxon>
        <taxon>Fungi</taxon>
        <taxon>Dikarya</taxon>
        <taxon>Ascomycota</taxon>
        <taxon>Pezizomycotina</taxon>
        <taxon>Eurotiomycetes</taxon>
        <taxon>Chaetothyriomycetidae</taxon>
        <taxon>Chaetothyriales</taxon>
        <taxon>Herpotrichiellaceae</taxon>
        <taxon>Exophiala</taxon>
    </lineage>
</organism>
<proteinExistence type="predicted"/>
<gene>
    <name evidence="3" type="ORF">LTR84_003390</name>
</gene>
<sequence length="333" mass="36598">MAPDQPKFGNTVTILRGFGSLAHLIASDVDHSTEVYRRFGSLSARDLLYYEAELAECQALQEQYDLEDAVDAGDDITSDLSYHVRKNARNWQSFTKGAEKGYEDERWKKRMDLAMRARGLLREYREALIQESTLLALRPPSKQTMTALSKNFHQEVSASHSSDGQATTDSAIMGVGARLYPLPQLISQSTSADHVSLVANPQPDLLTYFLKTHCSRLFRTKPPPALPTSTSLSHLNAPQLTHYSLHYVNITTFLLTTILSAVLLFLPIYVLYNVSASRPGLTLGLIAMFTTLFAITVALITNARKAEIFGSCAAYAAVLVVFVSGDFAGSAPG</sequence>
<keyword evidence="4" id="KW-1185">Reference proteome</keyword>
<dbReference type="Proteomes" id="UP001358417">
    <property type="component" value="Unassembled WGS sequence"/>
</dbReference>
<keyword evidence="1" id="KW-0812">Transmembrane</keyword>
<dbReference type="GeneID" id="89971577"/>
<feature type="domain" description="DUF6594" evidence="2">
    <location>
        <begin position="20"/>
        <end position="320"/>
    </location>
</feature>
<protein>
    <recommendedName>
        <fullName evidence="2">DUF6594 domain-containing protein</fullName>
    </recommendedName>
</protein>
<reference evidence="3 4" key="1">
    <citation type="submission" date="2023-08" db="EMBL/GenBank/DDBJ databases">
        <title>Black Yeasts Isolated from many extreme environments.</title>
        <authorList>
            <person name="Coleine C."/>
            <person name="Stajich J.E."/>
            <person name="Selbmann L."/>
        </authorList>
    </citation>
    <scope>NUCLEOTIDE SEQUENCE [LARGE SCALE GENOMIC DNA]</scope>
    <source>
        <strain evidence="3 4">CCFEE 5792</strain>
    </source>
</reference>
<feature type="transmembrane region" description="Helical" evidence="1">
    <location>
        <begin position="247"/>
        <end position="269"/>
    </location>
</feature>
<dbReference type="RefSeq" id="XP_064705331.1">
    <property type="nucleotide sequence ID" value="XM_064846978.1"/>
</dbReference>
<dbReference type="Pfam" id="PF20237">
    <property type="entry name" value="DUF6594"/>
    <property type="match status" value="1"/>
</dbReference>
<dbReference type="PANTHER" id="PTHR34502:SF4">
    <property type="entry name" value="DUF6594 DOMAIN-CONTAINING PROTEIN"/>
    <property type="match status" value="1"/>
</dbReference>
<dbReference type="InterPro" id="IPR046529">
    <property type="entry name" value="DUF6594"/>
</dbReference>
<evidence type="ECO:0000256" key="1">
    <source>
        <dbReference type="SAM" id="Phobius"/>
    </source>
</evidence>
<evidence type="ECO:0000313" key="3">
    <source>
        <dbReference type="EMBL" id="KAK5050831.1"/>
    </source>
</evidence>
<dbReference type="EMBL" id="JAVRRD010000016">
    <property type="protein sequence ID" value="KAK5050831.1"/>
    <property type="molecule type" value="Genomic_DNA"/>
</dbReference>
<name>A0AAV9N9L2_9EURO</name>
<dbReference type="PANTHER" id="PTHR34502">
    <property type="entry name" value="DUF6594 DOMAIN-CONTAINING PROTEIN-RELATED"/>
    <property type="match status" value="1"/>
</dbReference>
<feature type="transmembrane region" description="Helical" evidence="1">
    <location>
        <begin position="308"/>
        <end position="328"/>
    </location>
</feature>
<keyword evidence="1" id="KW-0472">Membrane</keyword>
<feature type="transmembrane region" description="Helical" evidence="1">
    <location>
        <begin position="281"/>
        <end position="301"/>
    </location>
</feature>
<accession>A0AAV9N9L2</accession>
<evidence type="ECO:0000313" key="4">
    <source>
        <dbReference type="Proteomes" id="UP001358417"/>
    </source>
</evidence>
<keyword evidence="1" id="KW-1133">Transmembrane helix</keyword>
<dbReference type="AlphaFoldDB" id="A0AAV9N9L2"/>
<comment type="caution">
    <text evidence="3">The sequence shown here is derived from an EMBL/GenBank/DDBJ whole genome shotgun (WGS) entry which is preliminary data.</text>
</comment>